<gene>
    <name evidence="1" type="ORF">Taro_037620</name>
</gene>
<dbReference type="Proteomes" id="UP000652761">
    <property type="component" value="Unassembled WGS sequence"/>
</dbReference>
<organism evidence="1 2">
    <name type="scientific">Colocasia esculenta</name>
    <name type="common">Wild taro</name>
    <name type="synonym">Arum esculentum</name>
    <dbReference type="NCBI Taxonomy" id="4460"/>
    <lineage>
        <taxon>Eukaryota</taxon>
        <taxon>Viridiplantae</taxon>
        <taxon>Streptophyta</taxon>
        <taxon>Embryophyta</taxon>
        <taxon>Tracheophyta</taxon>
        <taxon>Spermatophyta</taxon>
        <taxon>Magnoliopsida</taxon>
        <taxon>Liliopsida</taxon>
        <taxon>Araceae</taxon>
        <taxon>Aroideae</taxon>
        <taxon>Colocasieae</taxon>
        <taxon>Colocasia</taxon>
    </lineage>
</organism>
<protein>
    <submittedName>
        <fullName evidence="1">Uncharacterized protein</fullName>
    </submittedName>
</protein>
<evidence type="ECO:0000313" key="2">
    <source>
        <dbReference type="Proteomes" id="UP000652761"/>
    </source>
</evidence>
<reference evidence="1" key="1">
    <citation type="submission" date="2017-07" db="EMBL/GenBank/DDBJ databases">
        <title>Taro Niue Genome Assembly and Annotation.</title>
        <authorList>
            <person name="Atibalentja N."/>
            <person name="Keating K."/>
            <person name="Fields C.J."/>
        </authorList>
    </citation>
    <scope>NUCLEOTIDE SEQUENCE</scope>
    <source>
        <strain evidence="1">Niue_2</strain>
        <tissue evidence="1">Leaf</tissue>
    </source>
</reference>
<comment type="caution">
    <text evidence="1">The sequence shown here is derived from an EMBL/GenBank/DDBJ whole genome shotgun (WGS) entry which is preliminary data.</text>
</comment>
<dbReference type="EMBL" id="NMUH01003287">
    <property type="protein sequence ID" value="MQM04812.1"/>
    <property type="molecule type" value="Genomic_DNA"/>
</dbReference>
<proteinExistence type="predicted"/>
<dbReference type="AlphaFoldDB" id="A0A843W4L5"/>
<sequence length="80" mass="9050">MQPERWGRNTNGRQGLLLSTCGLFKLAHGSAEWRGSVSRNAISLHKSESARRFREVTWVPLHRVGQEARTVRLSLPFPAP</sequence>
<name>A0A843W4L5_COLES</name>
<keyword evidence="2" id="KW-1185">Reference proteome</keyword>
<accession>A0A843W4L5</accession>
<evidence type="ECO:0000313" key="1">
    <source>
        <dbReference type="EMBL" id="MQM04812.1"/>
    </source>
</evidence>